<evidence type="ECO:0000313" key="2">
    <source>
        <dbReference type="Proteomes" id="UP000186698"/>
    </source>
</evidence>
<proteinExistence type="predicted"/>
<dbReference type="KEGG" id="xla:121401212"/>
<dbReference type="GeneID" id="121401212"/>
<evidence type="ECO:0000313" key="3">
    <source>
        <dbReference type="RefSeq" id="XP_041441477.1"/>
    </source>
</evidence>
<sequence>MVSVENRIPLACKFCFKTTDRLSVHLRKVCRKGASDAEIMALVEDSRSKMKMLPVEAEDPIDNPVPDGEENEEDHYEDDMDIEEPLLMLSTSAINMSSKKIMEEAGLHKKHSTDSPLLQAFRGYLEKKYAKSGIKHELDNVSRWLHFVNPNEALVSCIHNIERSMQFFQEIQASAASKATDHNYIGGVKKFISYVASDLQLLEEDPSLRGSIQSFLKSLTEVQKSTYNKEKSVERKATNPMECQEVINKAHQYFVEIIDRANVKIDLEEKDMTSMLFYLEALLTLQHLQRPSVIQNMTVKQWLERTHYQNQSSGSVAAVIKVKAARQYIVVLQEAEGMWFDTFFRRVRPLFVKRSLKGENGYFFVSSKGHKIQNPTTDVRRFQEKFDACLASGQETQEIFIKFICDSSLSDQELIERYLKADSNLNESNINEHICAAIRVSELQRSWAKPSHSRLV</sequence>
<feature type="region of interest" description="Disordered" evidence="1">
    <location>
        <begin position="57"/>
        <end position="77"/>
    </location>
</feature>
<name>A0A8J1MIB6_XENLA</name>
<keyword evidence="2" id="KW-1185">Reference proteome</keyword>
<accession>A0A8J1MIB6</accession>
<dbReference type="PANTHER" id="PTHR47306:SF2">
    <property type="entry name" value="CORE-BINDING (CB) DOMAIN-CONTAINING PROTEIN"/>
    <property type="match status" value="1"/>
</dbReference>
<organism evidence="2 3">
    <name type="scientific">Xenopus laevis</name>
    <name type="common">African clawed frog</name>
    <dbReference type="NCBI Taxonomy" id="8355"/>
    <lineage>
        <taxon>Eukaryota</taxon>
        <taxon>Metazoa</taxon>
        <taxon>Chordata</taxon>
        <taxon>Craniata</taxon>
        <taxon>Vertebrata</taxon>
        <taxon>Euteleostomi</taxon>
        <taxon>Amphibia</taxon>
        <taxon>Batrachia</taxon>
        <taxon>Anura</taxon>
        <taxon>Pipoidea</taxon>
        <taxon>Pipidae</taxon>
        <taxon>Xenopodinae</taxon>
        <taxon>Xenopus</taxon>
        <taxon>Xenopus</taxon>
    </lineage>
</organism>
<protein>
    <submittedName>
        <fullName evidence="3">Uncharacterized protein LOC121401212</fullName>
    </submittedName>
</protein>
<dbReference type="PANTHER" id="PTHR47306">
    <property type="entry name" value="SI:CH211-178J18.4-RELATED"/>
    <property type="match status" value="1"/>
</dbReference>
<dbReference type="RefSeq" id="XP_041441477.1">
    <property type="nucleotide sequence ID" value="XM_041585543.1"/>
</dbReference>
<dbReference type="Proteomes" id="UP000186698">
    <property type="component" value="Chromosome 3L"/>
</dbReference>
<reference evidence="3" key="1">
    <citation type="submission" date="2025-08" db="UniProtKB">
        <authorList>
            <consortium name="RefSeq"/>
        </authorList>
    </citation>
    <scope>IDENTIFICATION</scope>
    <source>
        <strain evidence="3">J_2021</strain>
        <tissue evidence="3">Erythrocytes</tissue>
    </source>
</reference>
<dbReference type="AlphaFoldDB" id="A0A8J1MIB6"/>
<dbReference type="OrthoDB" id="8929197at2759"/>
<gene>
    <name evidence="3" type="primary">LOC121401212</name>
</gene>
<evidence type="ECO:0000256" key="1">
    <source>
        <dbReference type="SAM" id="MobiDB-lite"/>
    </source>
</evidence>